<evidence type="ECO:0000313" key="1">
    <source>
        <dbReference type="EMBL" id="PKB94957.1"/>
    </source>
</evidence>
<sequence length="82" mass="9301">ISLGEYTADNINEKHIVDTVKLTAGEDLAPYEALLSEYREVFSTFGMKNLNKLYHFLFIVLMYSQHFQLLLGQGLKTSGSKV</sequence>
<dbReference type="Proteomes" id="UP000232722">
    <property type="component" value="Unassembled WGS sequence"/>
</dbReference>
<evidence type="ECO:0000313" key="2">
    <source>
        <dbReference type="Proteomes" id="UP000232722"/>
    </source>
</evidence>
<dbReference type="VEuPathDB" id="FungiDB:RhiirA1_480680"/>
<name>A0A2I1FQ81_9GLOM</name>
<proteinExistence type="predicted"/>
<dbReference type="EMBL" id="LLXJ01005328">
    <property type="protein sequence ID" value="PKB94957.1"/>
    <property type="molecule type" value="Genomic_DNA"/>
</dbReference>
<accession>A0A2I1FQ81</accession>
<dbReference type="OrthoDB" id="2317141at2759"/>
<comment type="caution">
    <text evidence="1">The sequence shown here is derived from an EMBL/GenBank/DDBJ whole genome shotgun (WGS) entry which is preliminary data.</text>
</comment>
<gene>
    <name evidence="1" type="ORF">RhiirA5_437685</name>
</gene>
<protein>
    <submittedName>
        <fullName evidence="1">Uncharacterized protein</fullName>
    </submittedName>
</protein>
<organism evidence="1 2">
    <name type="scientific">Rhizophagus irregularis</name>
    <dbReference type="NCBI Taxonomy" id="588596"/>
    <lineage>
        <taxon>Eukaryota</taxon>
        <taxon>Fungi</taxon>
        <taxon>Fungi incertae sedis</taxon>
        <taxon>Mucoromycota</taxon>
        <taxon>Glomeromycotina</taxon>
        <taxon>Glomeromycetes</taxon>
        <taxon>Glomerales</taxon>
        <taxon>Glomeraceae</taxon>
        <taxon>Rhizophagus</taxon>
    </lineage>
</organism>
<feature type="non-terminal residue" evidence="1">
    <location>
        <position position="1"/>
    </location>
</feature>
<reference evidence="1 2" key="1">
    <citation type="submission" date="2016-04" db="EMBL/GenBank/DDBJ databases">
        <title>Genome analyses suggest a sexual origin of heterokaryosis in a supposedly ancient asexual fungus.</title>
        <authorList>
            <person name="Ropars J."/>
            <person name="Sedzielewska K."/>
            <person name="Noel J."/>
            <person name="Charron P."/>
            <person name="Farinelli L."/>
            <person name="Marton T."/>
            <person name="Kruger M."/>
            <person name="Pelin A."/>
            <person name="Brachmann A."/>
            <person name="Corradi N."/>
        </authorList>
    </citation>
    <scope>NUCLEOTIDE SEQUENCE [LARGE SCALE GENOMIC DNA]</scope>
    <source>
        <strain evidence="1 2">A5</strain>
    </source>
</reference>
<reference evidence="1 2" key="2">
    <citation type="submission" date="2017-09" db="EMBL/GenBank/DDBJ databases">
        <title>Extensive intraspecific genome diversity in a model arbuscular mycorrhizal fungus.</title>
        <authorList>
            <person name="Chen E.C."/>
            <person name="Morin E."/>
            <person name="Beaudet D."/>
            <person name="Noel J."/>
            <person name="Ndikumana S."/>
            <person name="Charron P."/>
            <person name="St-Onge C."/>
            <person name="Giorgi J."/>
            <person name="Grigoriev I.V."/>
            <person name="Roux C."/>
            <person name="Martin F.M."/>
            <person name="Corradi N."/>
        </authorList>
    </citation>
    <scope>NUCLEOTIDE SEQUENCE [LARGE SCALE GENOMIC DNA]</scope>
    <source>
        <strain evidence="1 2">A5</strain>
    </source>
</reference>
<dbReference type="AlphaFoldDB" id="A0A2I1FQ81"/>